<dbReference type="InterPro" id="IPR000683">
    <property type="entry name" value="Gfo/Idh/MocA-like_OxRdtase_N"/>
</dbReference>
<dbReference type="Proteomes" id="UP000238565">
    <property type="component" value="Unassembled WGS sequence"/>
</dbReference>
<evidence type="ECO:0000313" key="5">
    <source>
        <dbReference type="EMBL" id="PPZ92856.1"/>
    </source>
</evidence>
<accession>A0A2S7I8E7</accession>
<dbReference type="Pfam" id="PF22725">
    <property type="entry name" value="GFO_IDH_MocA_C3"/>
    <property type="match status" value="1"/>
</dbReference>
<dbReference type="InterPro" id="IPR008354">
    <property type="entry name" value="Glc-Fru_OxRdtase_bac"/>
</dbReference>
<protein>
    <submittedName>
        <fullName evidence="5">Dehydrogenase</fullName>
    </submittedName>
</protein>
<dbReference type="PANTHER" id="PTHR22604">
    <property type="entry name" value="OXIDOREDUCTASES"/>
    <property type="match status" value="1"/>
</dbReference>
<evidence type="ECO:0000259" key="4">
    <source>
        <dbReference type="Pfam" id="PF22725"/>
    </source>
</evidence>
<dbReference type="GO" id="GO:0016491">
    <property type="term" value="F:oxidoreductase activity"/>
    <property type="evidence" value="ECO:0007669"/>
    <property type="project" value="UniProtKB-KW"/>
</dbReference>
<dbReference type="InterPro" id="IPR050984">
    <property type="entry name" value="Gfo/Idh/MocA_domain"/>
</dbReference>
<dbReference type="RefSeq" id="WP_104792649.1">
    <property type="nucleotide sequence ID" value="NZ_PTPZ01000001.1"/>
</dbReference>
<reference evidence="5 6" key="1">
    <citation type="submission" date="2018-02" db="EMBL/GenBank/DDBJ databases">
        <title>Draft genome sequence of bacterial isolates from marine environment.</title>
        <authorList>
            <person name="Singh S.K."/>
            <person name="Hill R."/>
            <person name="Major S."/>
            <person name="Cai H."/>
            <person name="Li Y."/>
        </authorList>
    </citation>
    <scope>NUCLEOTIDE SEQUENCE [LARGE SCALE GENOMIC DNA]</scope>
    <source>
        <strain evidence="5 6">IMET F</strain>
    </source>
</reference>
<dbReference type="PRINTS" id="PR01775">
    <property type="entry name" value="GLFROXRDTASE"/>
</dbReference>
<evidence type="ECO:0000313" key="6">
    <source>
        <dbReference type="Proteomes" id="UP000238565"/>
    </source>
</evidence>
<dbReference type="EMBL" id="PTPZ01000001">
    <property type="protein sequence ID" value="PPZ92856.1"/>
    <property type="molecule type" value="Genomic_DNA"/>
</dbReference>
<feature type="domain" description="Gfo/Idh/MocA-like oxidoreductase N-terminal" evidence="3">
    <location>
        <begin position="46"/>
        <end position="169"/>
    </location>
</feature>
<dbReference type="InterPro" id="IPR036291">
    <property type="entry name" value="NAD(P)-bd_dom_sf"/>
</dbReference>
<dbReference type="SUPFAM" id="SSF55347">
    <property type="entry name" value="Glyceraldehyde-3-phosphate dehydrogenase-like, C-terminal domain"/>
    <property type="match status" value="1"/>
</dbReference>
<dbReference type="Pfam" id="PF01408">
    <property type="entry name" value="GFO_IDH_MocA"/>
    <property type="match status" value="1"/>
</dbReference>
<dbReference type="GO" id="GO:0000166">
    <property type="term" value="F:nucleotide binding"/>
    <property type="evidence" value="ECO:0007669"/>
    <property type="project" value="InterPro"/>
</dbReference>
<feature type="domain" description="GFO/IDH/MocA-like oxidoreductase" evidence="4">
    <location>
        <begin position="179"/>
        <end position="298"/>
    </location>
</feature>
<evidence type="ECO:0000256" key="1">
    <source>
        <dbReference type="ARBA" id="ARBA00010928"/>
    </source>
</evidence>
<proteinExistence type="inferred from homology"/>
<comment type="caution">
    <text evidence="5">The sequence shown here is derived from an EMBL/GenBank/DDBJ whole genome shotgun (WGS) entry which is preliminary data.</text>
</comment>
<sequence>MKKNTTPHQSQAFIPAGIDEPILLESNSSSKVETMHLNYPENAKIGYAIVGLGHLTLNQILPAMKECKKSKISALVSGSLEKLRKTGEMYDIPESAQYLYEEFEQISENKNIDAVFIVLPNSKHKEFTLRSAIAKKHVLCEKPMAINSQECQEMIDACKAAAVKLMIAYRIQYEPYNHYVRQEIEEHSIGTVKFIQTHNGQPSHQPEHWRYIKDLAGGGALFDIGIYCLNTMRFLLDSEPLEVYAHQYSNPLDPSFQEIEEMVNWQMKFPDDIIVQCSTSYQIHTSRKYEIYGDGGWMILDDAYSYEGQKLIISKPEENLLKKEIKISPVNQFTQEIDYFSECILNDTEPYTSGEVGLQDLMIMEAIYESAQTNEPISLSHRLPKSIKRGNKPEIKLQEK</sequence>
<gene>
    <name evidence="5" type="ORF">C3729_02290</name>
</gene>
<dbReference type="Gene3D" id="3.40.50.720">
    <property type="entry name" value="NAD(P)-binding Rossmann-like Domain"/>
    <property type="match status" value="1"/>
</dbReference>
<evidence type="ECO:0000256" key="2">
    <source>
        <dbReference type="ARBA" id="ARBA00023002"/>
    </source>
</evidence>
<evidence type="ECO:0000259" key="3">
    <source>
        <dbReference type="Pfam" id="PF01408"/>
    </source>
</evidence>
<dbReference type="InterPro" id="IPR055170">
    <property type="entry name" value="GFO_IDH_MocA-like_dom"/>
</dbReference>
<dbReference type="AlphaFoldDB" id="A0A2S7I8E7"/>
<comment type="similarity">
    <text evidence="1">Belongs to the Gfo/Idh/MocA family.</text>
</comment>
<dbReference type="Gene3D" id="3.30.360.10">
    <property type="entry name" value="Dihydrodipicolinate Reductase, domain 2"/>
    <property type="match status" value="1"/>
</dbReference>
<name>A0A2S7I8E7_9FLAO</name>
<dbReference type="SUPFAM" id="SSF51735">
    <property type="entry name" value="NAD(P)-binding Rossmann-fold domains"/>
    <property type="match status" value="1"/>
</dbReference>
<organism evidence="5 6">
    <name type="scientific">Cloacibacterium normanense</name>
    <dbReference type="NCBI Taxonomy" id="237258"/>
    <lineage>
        <taxon>Bacteria</taxon>
        <taxon>Pseudomonadati</taxon>
        <taxon>Bacteroidota</taxon>
        <taxon>Flavobacteriia</taxon>
        <taxon>Flavobacteriales</taxon>
        <taxon>Weeksellaceae</taxon>
    </lineage>
</organism>
<dbReference type="PANTHER" id="PTHR22604:SF105">
    <property type="entry name" value="TRANS-1,2-DIHYDROBENZENE-1,2-DIOL DEHYDROGENASE"/>
    <property type="match status" value="1"/>
</dbReference>
<keyword evidence="2" id="KW-0560">Oxidoreductase</keyword>